<dbReference type="Proteomes" id="UP000811545">
    <property type="component" value="Unassembled WGS sequence"/>
</dbReference>
<organism evidence="2 3">
    <name type="scientific">Psychracetigena formicireducens</name>
    <dbReference type="NCBI Taxonomy" id="2986056"/>
    <lineage>
        <taxon>Bacteria</taxon>
        <taxon>Bacillati</taxon>
        <taxon>Candidatus Lithacetigenota</taxon>
        <taxon>Candidatus Psychracetigena</taxon>
    </lineage>
</organism>
<dbReference type="PANTHER" id="PTHR46401">
    <property type="entry name" value="GLYCOSYLTRANSFERASE WBBK-RELATED"/>
    <property type="match status" value="1"/>
</dbReference>
<proteinExistence type="predicted"/>
<keyword evidence="1" id="KW-0808">Transferase</keyword>
<reference evidence="2 3" key="1">
    <citation type="journal article" date="2021" name="bioRxiv">
        <title>Unique metabolic strategies in Hadean analogues reveal hints for primordial physiology.</title>
        <authorList>
            <person name="Nobu M.K."/>
            <person name="Nakai R."/>
            <person name="Tamazawa S."/>
            <person name="Mori H."/>
            <person name="Toyoda A."/>
            <person name="Ijiri A."/>
            <person name="Suzuki S."/>
            <person name="Kurokawa K."/>
            <person name="Kamagata Y."/>
            <person name="Tamaki H."/>
        </authorList>
    </citation>
    <scope>NUCLEOTIDE SEQUENCE [LARGE SCALE GENOMIC DNA]</scope>
    <source>
        <strain evidence="2">BS525</strain>
    </source>
</reference>
<dbReference type="GO" id="GO:0016757">
    <property type="term" value="F:glycosyltransferase activity"/>
    <property type="evidence" value="ECO:0007669"/>
    <property type="project" value="TreeGrafter"/>
</dbReference>
<sequence>MSHGCICISADNPCLPELFGYAAVYYPPKDEKALADSIKTVLAWGADKRKAMSEKAKKRAAEFSWDVCAEKTVAALAKVAKDFNGGKR</sequence>
<protein>
    <recommendedName>
        <fullName evidence="4">Glycosyltransferase family 1 protein</fullName>
    </recommendedName>
</protein>
<evidence type="ECO:0000256" key="1">
    <source>
        <dbReference type="ARBA" id="ARBA00022679"/>
    </source>
</evidence>
<dbReference type="GO" id="GO:0009103">
    <property type="term" value="P:lipopolysaccharide biosynthetic process"/>
    <property type="evidence" value="ECO:0007669"/>
    <property type="project" value="TreeGrafter"/>
</dbReference>
<evidence type="ECO:0000313" key="3">
    <source>
        <dbReference type="Proteomes" id="UP000811545"/>
    </source>
</evidence>
<name>A0A9E2BMD5_PSYF1</name>
<accession>A0A9E2BMD5</accession>
<gene>
    <name evidence="2" type="ORF">DDT42_01519</name>
</gene>
<dbReference type="PANTHER" id="PTHR46401:SF2">
    <property type="entry name" value="GLYCOSYLTRANSFERASE WBBK-RELATED"/>
    <property type="match status" value="1"/>
</dbReference>
<dbReference type="Gene3D" id="3.40.50.2000">
    <property type="entry name" value="Glycogen Phosphorylase B"/>
    <property type="match status" value="1"/>
</dbReference>
<evidence type="ECO:0000313" key="2">
    <source>
        <dbReference type="EMBL" id="MBT9145644.1"/>
    </source>
</evidence>
<evidence type="ECO:0008006" key="4">
    <source>
        <dbReference type="Google" id="ProtNLM"/>
    </source>
</evidence>
<dbReference type="EMBL" id="QLTW01000134">
    <property type="protein sequence ID" value="MBT9145644.1"/>
    <property type="molecule type" value="Genomic_DNA"/>
</dbReference>
<dbReference type="AlphaFoldDB" id="A0A9E2BMD5"/>
<comment type="caution">
    <text evidence="2">The sequence shown here is derived from an EMBL/GenBank/DDBJ whole genome shotgun (WGS) entry which is preliminary data.</text>
</comment>
<dbReference type="SUPFAM" id="SSF53756">
    <property type="entry name" value="UDP-Glycosyltransferase/glycogen phosphorylase"/>
    <property type="match status" value="1"/>
</dbReference>